<keyword evidence="5 7" id="KW-0687">Ribonucleoprotein</keyword>
<reference evidence="12 13" key="1">
    <citation type="journal article" date="2015" name="Nature">
        <title>rRNA introns, odd ribosomes, and small enigmatic genomes across a large radiation of phyla.</title>
        <authorList>
            <person name="Brown C.T."/>
            <person name="Hug L.A."/>
            <person name="Thomas B.C."/>
            <person name="Sharon I."/>
            <person name="Castelle C.J."/>
            <person name="Singh A."/>
            <person name="Wilkins M.J."/>
            <person name="Williams K.H."/>
            <person name="Banfield J.F."/>
        </authorList>
    </citation>
    <scope>NUCLEOTIDE SEQUENCE [LARGE SCALE GENOMIC DNA]</scope>
</reference>
<comment type="similarity">
    <text evidence="1 7 8">Belongs to the universal ribosomal protein uL22 family.</text>
</comment>
<evidence type="ECO:0000256" key="6">
    <source>
        <dbReference type="ARBA" id="ARBA00035207"/>
    </source>
</evidence>
<keyword evidence="3 7" id="KW-0694">RNA-binding</keyword>
<name>A0A0G1Y2E2_9BACT</name>
<proteinExistence type="inferred from homology"/>
<keyword evidence="4 7" id="KW-0689">Ribosomal protein</keyword>
<dbReference type="GO" id="GO:0006412">
    <property type="term" value="P:translation"/>
    <property type="evidence" value="ECO:0007669"/>
    <property type="project" value="UniProtKB-UniRule"/>
</dbReference>
<comment type="function">
    <text evidence="7 10">This protein binds specifically to 23S rRNA; its binding is stimulated by other ribosomal proteins, e.g., L4, L17, and L20. It is important during the early stages of 50S assembly. It makes multiple contacts with different domains of the 23S rRNA in the assembled 50S subunit and ribosome.</text>
</comment>
<evidence type="ECO:0000256" key="2">
    <source>
        <dbReference type="ARBA" id="ARBA00022730"/>
    </source>
</evidence>
<dbReference type="NCBIfam" id="TIGR01044">
    <property type="entry name" value="rplV_bact"/>
    <property type="match status" value="1"/>
</dbReference>
<dbReference type="InterPro" id="IPR036394">
    <property type="entry name" value="Ribosomal_uL22_sf"/>
</dbReference>
<dbReference type="EMBL" id="LCRR01000010">
    <property type="protein sequence ID" value="KKW37325.1"/>
    <property type="molecule type" value="Genomic_DNA"/>
</dbReference>
<organism evidence="12 13">
    <name type="scientific">Candidatus Adlerbacteria bacterium GW2011_GWB1_54_7</name>
    <dbReference type="NCBI Taxonomy" id="1618607"/>
    <lineage>
        <taxon>Bacteria</taxon>
        <taxon>Candidatus Adleribacteriota</taxon>
    </lineage>
</organism>
<comment type="subunit">
    <text evidence="7 9">Part of the 50S ribosomal subunit.</text>
</comment>
<dbReference type="CDD" id="cd00336">
    <property type="entry name" value="Ribosomal_L22"/>
    <property type="match status" value="1"/>
</dbReference>
<dbReference type="GO" id="GO:0022625">
    <property type="term" value="C:cytosolic large ribosomal subunit"/>
    <property type="evidence" value="ECO:0007669"/>
    <property type="project" value="TreeGrafter"/>
</dbReference>
<dbReference type="InterPro" id="IPR001063">
    <property type="entry name" value="Ribosomal_uL22"/>
</dbReference>
<dbReference type="HAMAP" id="MF_01331_B">
    <property type="entry name" value="Ribosomal_uL22_B"/>
    <property type="match status" value="1"/>
</dbReference>
<dbReference type="GO" id="GO:0019843">
    <property type="term" value="F:rRNA binding"/>
    <property type="evidence" value="ECO:0007669"/>
    <property type="project" value="UniProtKB-UniRule"/>
</dbReference>
<protein>
    <recommendedName>
        <fullName evidence="6 7">Large ribosomal subunit protein uL22</fullName>
    </recommendedName>
</protein>
<comment type="caution">
    <text evidence="12">The sequence shown here is derived from an EMBL/GenBank/DDBJ whole genome shotgun (WGS) entry which is preliminary data.</text>
</comment>
<evidence type="ECO:0000313" key="12">
    <source>
        <dbReference type="EMBL" id="KKW37325.1"/>
    </source>
</evidence>
<dbReference type="PANTHER" id="PTHR13501:SF8">
    <property type="entry name" value="LARGE RIBOSOMAL SUBUNIT PROTEIN UL22M"/>
    <property type="match status" value="1"/>
</dbReference>
<dbReference type="AlphaFoldDB" id="A0A0G1Y2E2"/>
<sequence>MQASTAKLKNYRQAPRKVRLIADTVRGKRADRALGLLSLLPKRGAESMAKLIRSAVANANMPASDLYISKIEVGGGVVFKRLMPRARGRGSQIRKKASHITLSLSKKSDPKSQKHEQGS</sequence>
<evidence type="ECO:0000256" key="5">
    <source>
        <dbReference type="ARBA" id="ARBA00023274"/>
    </source>
</evidence>
<feature type="compositionally biased region" description="Basic residues" evidence="11">
    <location>
        <begin position="86"/>
        <end position="98"/>
    </location>
</feature>
<keyword evidence="2 7" id="KW-0699">rRNA-binding</keyword>
<dbReference type="PANTHER" id="PTHR13501">
    <property type="entry name" value="CHLOROPLAST 50S RIBOSOMAL PROTEIN L22-RELATED"/>
    <property type="match status" value="1"/>
</dbReference>
<dbReference type="InterPro" id="IPR047867">
    <property type="entry name" value="Ribosomal_uL22_bac/org-type"/>
</dbReference>
<evidence type="ECO:0000256" key="10">
    <source>
        <dbReference type="RuleBase" id="RU004008"/>
    </source>
</evidence>
<dbReference type="PROSITE" id="PS00464">
    <property type="entry name" value="RIBOSOMAL_L22"/>
    <property type="match status" value="1"/>
</dbReference>
<feature type="compositionally biased region" description="Basic and acidic residues" evidence="11">
    <location>
        <begin position="106"/>
        <end position="119"/>
    </location>
</feature>
<evidence type="ECO:0000256" key="7">
    <source>
        <dbReference type="HAMAP-Rule" id="MF_01331"/>
    </source>
</evidence>
<gene>
    <name evidence="7" type="primary">rplV</name>
    <name evidence="12" type="ORF">UY86_C0010G0013</name>
</gene>
<dbReference type="SUPFAM" id="SSF54843">
    <property type="entry name" value="Ribosomal protein L22"/>
    <property type="match status" value="1"/>
</dbReference>
<dbReference type="STRING" id="1618607.UY86_C0010G0013"/>
<evidence type="ECO:0000256" key="11">
    <source>
        <dbReference type="SAM" id="MobiDB-lite"/>
    </source>
</evidence>
<evidence type="ECO:0000256" key="9">
    <source>
        <dbReference type="RuleBase" id="RU004006"/>
    </source>
</evidence>
<evidence type="ECO:0000256" key="4">
    <source>
        <dbReference type="ARBA" id="ARBA00022980"/>
    </source>
</evidence>
<comment type="function">
    <text evidence="7">The globular domain of the protein is located near the polypeptide exit tunnel on the outside of the subunit, while an extended beta-hairpin is found that lines the wall of the exit tunnel in the center of the 70S ribosome.</text>
</comment>
<evidence type="ECO:0000256" key="1">
    <source>
        <dbReference type="ARBA" id="ARBA00009451"/>
    </source>
</evidence>
<dbReference type="Gene3D" id="3.90.470.10">
    <property type="entry name" value="Ribosomal protein L22/L17"/>
    <property type="match status" value="1"/>
</dbReference>
<dbReference type="Proteomes" id="UP000033852">
    <property type="component" value="Unassembled WGS sequence"/>
</dbReference>
<evidence type="ECO:0000256" key="3">
    <source>
        <dbReference type="ARBA" id="ARBA00022884"/>
    </source>
</evidence>
<dbReference type="Pfam" id="PF00237">
    <property type="entry name" value="Ribosomal_L22"/>
    <property type="match status" value="1"/>
</dbReference>
<evidence type="ECO:0000313" key="13">
    <source>
        <dbReference type="Proteomes" id="UP000033852"/>
    </source>
</evidence>
<dbReference type="InterPro" id="IPR005727">
    <property type="entry name" value="Ribosomal_uL22_bac/chlpt-type"/>
</dbReference>
<dbReference type="InterPro" id="IPR018260">
    <property type="entry name" value="Ribosomal_uL22_CS"/>
</dbReference>
<dbReference type="GO" id="GO:0003735">
    <property type="term" value="F:structural constituent of ribosome"/>
    <property type="evidence" value="ECO:0007669"/>
    <property type="project" value="InterPro"/>
</dbReference>
<feature type="region of interest" description="Disordered" evidence="11">
    <location>
        <begin position="86"/>
        <end position="119"/>
    </location>
</feature>
<evidence type="ECO:0000256" key="8">
    <source>
        <dbReference type="RuleBase" id="RU004005"/>
    </source>
</evidence>
<accession>A0A0G1Y2E2</accession>